<dbReference type="NCBIfam" id="TIGR04456">
    <property type="entry name" value="LruC_dom"/>
    <property type="match status" value="1"/>
</dbReference>
<dbReference type="Pfam" id="PF16130">
    <property type="entry name" value="DUF4842"/>
    <property type="match status" value="1"/>
</dbReference>
<protein>
    <submittedName>
        <fullName evidence="3">Uncharacterized protein</fullName>
    </submittedName>
</protein>
<evidence type="ECO:0000313" key="4">
    <source>
        <dbReference type="Proteomes" id="UP000218263"/>
    </source>
</evidence>
<name>A0A0X8X3C9_9SPHI</name>
<accession>A0A0X8X3C9</accession>
<dbReference type="RefSeq" id="WP_096353001.1">
    <property type="nucleotide sequence ID" value="NZ_AP017313.1"/>
</dbReference>
<evidence type="ECO:0000259" key="1">
    <source>
        <dbReference type="Pfam" id="PF13448"/>
    </source>
</evidence>
<dbReference type="InterPro" id="IPR031025">
    <property type="entry name" value="LruC_dom"/>
</dbReference>
<dbReference type="KEGG" id="mgot:MgSA37_03065"/>
<dbReference type="AlphaFoldDB" id="A0A0X8X3C9"/>
<feature type="domain" description="DUF4842" evidence="2">
    <location>
        <begin position="476"/>
        <end position="680"/>
    </location>
</feature>
<evidence type="ECO:0000259" key="2">
    <source>
        <dbReference type="Pfam" id="PF16130"/>
    </source>
</evidence>
<evidence type="ECO:0000313" key="3">
    <source>
        <dbReference type="EMBL" id="BAU54886.1"/>
    </source>
</evidence>
<dbReference type="EMBL" id="AP017313">
    <property type="protein sequence ID" value="BAU54886.1"/>
    <property type="molecule type" value="Genomic_DNA"/>
</dbReference>
<dbReference type="OrthoDB" id="1204817at2"/>
<dbReference type="PROSITE" id="PS51257">
    <property type="entry name" value="PROKAR_LIPOPROTEIN"/>
    <property type="match status" value="1"/>
</dbReference>
<reference evidence="3 4" key="1">
    <citation type="submission" date="2015-12" db="EMBL/GenBank/DDBJ databases">
        <title>Genome sequence of Mucilaginibacter gotjawali.</title>
        <authorList>
            <person name="Lee J.S."/>
            <person name="Lee K.C."/>
            <person name="Kim K.K."/>
            <person name="Lee B.W."/>
        </authorList>
    </citation>
    <scope>NUCLEOTIDE SEQUENCE [LARGE SCALE GENOMIC DNA]</scope>
    <source>
        <strain evidence="3 4">SA3-7</strain>
    </source>
</reference>
<proteinExistence type="predicted"/>
<keyword evidence="4" id="KW-1185">Reference proteome</keyword>
<dbReference type="Proteomes" id="UP000218263">
    <property type="component" value="Chromosome"/>
</dbReference>
<dbReference type="InterPro" id="IPR025193">
    <property type="entry name" value="DUF4114"/>
</dbReference>
<sequence length="695" mass="74601">MKKLIFPLICLTVLIASCKKQGFNSNTTTTTTTVDTLNSISPAGFDFKTTKTVSITVSLASGANEPIASVPVNIYSSDATITDPLLTAMTDATGTLHAQVELPAYMDTVIIDAKYIGLMRNAKAVISNNSVNAIIGGPKGFGGSVVASNFVTLGDIKNRQFTMRSLNSFNSMASTDNTQYIPMGAWDGSGVPKYLTTSDAISAQLLSYLNASLPETVDVRKLHPEYLTSSATSDLVVTATADVWVTFVSEGAGYLNSLGYYTYPTNNPPKSASDVTKIYYMFPNASLPGSGGGLNSGSKVKLGTFNAGTSIGFVLLSNAFSYSGNGTINTSGYKFFSTTACNPETDAALKRHTVLLSTPQNVFCIGFEDMFRQNSSCDHDFNDVIIYGSSNPVTAISTNGVQPIETPKDADGDGVPDNQDAFPNDPARAYVNYYPSKSTFGTLAFEDLWPSTGDYDMNDMVVGYQYKIVSNAKNLAVEMYANYVINASGASFVSGFGVQMPFSPNLVKSVTGQKIIGNYIKQNGNGTEAGQSKTVIIPFDNYNALIKRPGGYVINAQNGAPFMKSDTAKIYMSFTTPLSSSTLGSGPFNPFLISNQRRGYEVHLPNNAPTDLADKTLLGTSQDASNPGLGVYYKSKKSWPWALNFAGPFNYPTEGTNIGKAYTYFFQWAQSGGVLYPNWYLNTAANVNPLLIYSH</sequence>
<organism evidence="3 4">
    <name type="scientific">Mucilaginibacter gotjawali</name>
    <dbReference type="NCBI Taxonomy" id="1550579"/>
    <lineage>
        <taxon>Bacteria</taxon>
        <taxon>Pseudomonadati</taxon>
        <taxon>Bacteroidota</taxon>
        <taxon>Sphingobacteriia</taxon>
        <taxon>Sphingobacteriales</taxon>
        <taxon>Sphingobacteriaceae</taxon>
        <taxon>Mucilaginibacter</taxon>
    </lineage>
</organism>
<gene>
    <name evidence="3" type="ORF">MgSA37_03065</name>
</gene>
<dbReference type="InterPro" id="IPR032295">
    <property type="entry name" value="DUF4842"/>
</dbReference>
<feature type="domain" description="DUF4114" evidence="1">
    <location>
        <begin position="305"/>
        <end position="387"/>
    </location>
</feature>
<dbReference type="Pfam" id="PF13448">
    <property type="entry name" value="DUF4114"/>
    <property type="match status" value="1"/>
</dbReference>